<reference evidence="2" key="6">
    <citation type="journal article" date="2002" name="Nature">
        <title>Analysis of the mouse transcriptome based on functional annotation of 60,770 full-length cDNAs.</title>
        <authorList>
            <consortium name="The FANTOM Consortium and the RIKEN Genome Exploration Research Group Phase I and II Team"/>
        </authorList>
    </citation>
    <scope>NUCLEOTIDE SEQUENCE</scope>
    <source>
        <strain evidence="2">C57BL/6J</strain>
        <tissue evidence="2">Tongue</tissue>
    </source>
</reference>
<reference evidence="2" key="1">
    <citation type="journal article" date="1999" name="Methods Enzymol.">
        <title>High-efficiency full-length cDNA cloning.</title>
        <authorList>
            <person name="Carninci P."/>
            <person name="Hayashizaki Y."/>
        </authorList>
    </citation>
    <scope>NUCLEOTIDE SEQUENCE</scope>
    <source>
        <strain evidence="2">C57BL/6J</strain>
        <tissue evidence="2">Tongue</tissue>
    </source>
</reference>
<accession>Q9D7N7</accession>
<dbReference type="AlphaFoldDB" id="Q9D7N7"/>
<dbReference type="EMBL" id="AK009071">
    <property type="protein sequence ID" value="BAB26054.1"/>
    <property type="molecule type" value="mRNA"/>
</dbReference>
<evidence type="ECO:0000313" key="3">
    <source>
        <dbReference type="MGI" id="MGI:1916767"/>
    </source>
</evidence>
<reference evidence="2" key="4">
    <citation type="submission" date="2000-07" db="EMBL/GenBank/DDBJ databases">
        <authorList>
            <person name="Adachi J."/>
            <person name="Aizawa K."/>
            <person name="Akahira S."/>
            <person name="Akimura T."/>
            <person name="Arai A."/>
            <person name="Aono H."/>
            <person name="Arakawa T."/>
            <person name="Bono H."/>
            <person name="Carninci P."/>
            <person name="Fukuda S."/>
            <person name="Fukunishi Y."/>
            <person name="Furuno M."/>
            <person name="Hanagaki T."/>
            <person name="Hara A."/>
            <person name="Hayatsu N."/>
            <person name="Hiramoto K."/>
            <person name="Hiraoka T."/>
            <person name="Hori F."/>
            <person name="Imotani K."/>
            <person name="Ishii Y."/>
            <person name="Itoh M."/>
            <person name="Izawa M."/>
            <person name="Kasukawa T."/>
            <person name="Kato H."/>
            <person name="Kawai J."/>
            <person name="Kojima Y."/>
            <person name="Konno H."/>
            <person name="Kouda M."/>
            <person name="Koya S."/>
            <person name="Kurihara C."/>
            <person name="Matsuyama T."/>
            <person name="Miyazaki A."/>
            <person name="Nishi K."/>
            <person name="Nomura K."/>
            <person name="Numazaki R."/>
            <person name="Ohno M."/>
            <person name="Okazaki Y."/>
            <person name="Okido T."/>
            <person name="Owa C."/>
            <person name="Saito H."/>
            <person name="Saito R."/>
            <person name="Sakai C."/>
            <person name="Sakai K."/>
            <person name="Sano H."/>
            <person name="Sasaki D."/>
            <person name="Shibata K."/>
            <person name="Shibata Y."/>
            <person name="Shinagawa A."/>
            <person name="Shiraki T."/>
            <person name="Sogabe Y."/>
            <person name="Suzuki H."/>
            <person name="Tagami M."/>
            <person name="Tagawa A."/>
            <person name="Takahashi F."/>
            <person name="Tanaka T."/>
            <person name="Tejima Y."/>
            <person name="Toya T."/>
            <person name="Yamamura T."/>
            <person name="Yasunishi A."/>
            <person name="Yoshida K."/>
            <person name="Yoshino M."/>
            <person name="Muramatsu M."/>
            <person name="Hayashizaki Y."/>
        </authorList>
    </citation>
    <scope>NUCLEOTIDE SEQUENCE</scope>
    <source>
        <strain evidence="2">C57BL/6J</strain>
        <tissue evidence="2">Tongue</tissue>
    </source>
</reference>
<protein>
    <submittedName>
        <fullName evidence="2">Uncharacterized protein</fullName>
    </submittedName>
</protein>
<reference evidence="2" key="8">
    <citation type="journal article" date="2005" name="Science">
        <title>Antisense Transcription in the Mammalian Transcriptome.</title>
        <authorList>
            <consortium name="RIKEN Genome Exploration Research Group and Genome Science Group (Genome Network Project Core Group) and the FANTOM Consortium"/>
        </authorList>
    </citation>
    <scope>NUCLEOTIDE SEQUENCE</scope>
    <source>
        <strain evidence="2">C57BL/6J</strain>
        <tissue evidence="2">Tongue</tissue>
    </source>
</reference>
<dbReference type="AGR" id="MGI:1916767"/>
<evidence type="ECO:0000313" key="2">
    <source>
        <dbReference type="EMBL" id="BAB26054.1"/>
    </source>
</evidence>
<sequence>MAVLFWLPSAFQSLFGHCLTLRPSWHHHIPSGGMRASCKLRPLEGVSPSSGLDGSLQSAGLHLPGPLPLIAPKLLAEITAGCSLPGQPAPLMFVGWDSRFLYLQNKQETHLS</sequence>
<name>Q9D7N7_MOUSE</name>
<feature type="signal peptide" evidence="1">
    <location>
        <begin position="1"/>
        <end position="16"/>
    </location>
</feature>
<reference evidence="2" key="3">
    <citation type="journal article" date="2000" name="Genome Res.">
        <title>RIKEN integrated sequence analysis (RISA) system--384-format sequencing pipeline with 384 multicapillary sequencer.</title>
        <authorList>
            <person name="Shibata K."/>
            <person name="Itoh M."/>
            <person name="Aizawa K."/>
            <person name="Nagaoka S."/>
            <person name="Sasaki N."/>
            <person name="Carninci P."/>
            <person name="Konno H."/>
            <person name="Akiyama J."/>
            <person name="Nishi K."/>
            <person name="Kitsunai T."/>
            <person name="Tashiro H."/>
            <person name="Itoh M."/>
            <person name="Sumi N."/>
            <person name="Ishii Y."/>
            <person name="Nakamura S."/>
            <person name="Hazama M."/>
            <person name="Nishine T."/>
            <person name="Harada A."/>
            <person name="Yamamoto R."/>
            <person name="Matsumoto H."/>
            <person name="Sakaguchi S."/>
            <person name="Ikegami T."/>
            <person name="Kashiwagi K."/>
            <person name="Fujiwake S."/>
            <person name="Inoue K."/>
            <person name="Togawa Y."/>
            <person name="Izawa M."/>
            <person name="Ohara E."/>
            <person name="Watahiki M."/>
            <person name="Yoneda Y."/>
            <person name="Ishikawa T."/>
            <person name="Ozawa K."/>
            <person name="Tanaka T."/>
            <person name="Matsuura S."/>
            <person name="Kawai J."/>
            <person name="Okazaki Y."/>
            <person name="Muramatsu M."/>
            <person name="Inoue Y."/>
            <person name="Kira A."/>
            <person name="Hayashizaki Y."/>
        </authorList>
    </citation>
    <scope>NUCLEOTIDE SEQUENCE</scope>
    <source>
        <strain evidence="2">C57BL/6J</strain>
        <tissue evidence="2">Tongue</tissue>
    </source>
</reference>
<reference evidence="2" key="2">
    <citation type="journal article" date="2000" name="Genome Res.">
        <title>Normalization and subtraction of cap-trapper-selected cDNAs to prepare full-length cDNA libraries for rapid discovery of new genes.</title>
        <authorList>
            <person name="Carninci P."/>
            <person name="Shibata Y."/>
            <person name="Hayatsu N."/>
            <person name="Sugahara Y."/>
            <person name="Shibata K."/>
            <person name="Itoh M."/>
            <person name="Konno H."/>
            <person name="Okazaki Y."/>
            <person name="Muramatsu M."/>
            <person name="Hayashizaki Y."/>
        </authorList>
    </citation>
    <scope>NUCLEOTIDE SEQUENCE</scope>
    <source>
        <strain evidence="2">C57BL/6J</strain>
        <tissue evidence="2">Tongue</tissue>
    </source>
</reference>
<reference evidence="2" key="5">
    <citation type="journal article" date="2001" name="Nature">
        <title>Functional annotation of a full-length mouse cDNA collection.</title>
        <authorList>
            <consortium name="The RIKEN Genome Exploration Research Group Phase II Team and the FANTOM Consortium"/>
        </authorList>
    </citation>
    <scope>NUCLEOTIDE SEQUENCE</scope>
    <source>
        <strain evidence="2">C57BL/6J</strain>
        <tissue evidence="2">Tongue</tissue>
    </source>
</reference>
<keyword evidence="1" id="KW-0732">Signal</keyword>
<gene>
    <name evidence="3" type="primary">2310001K24Rik</name>
</gene>
<reference evidence="2" key="7">
    <citation type="journal article" date="2005" name="Science">
        <title>The Transcriptional Landscape of the Mammalian Genome.</title>
        <authorList>
            <consortium name="The FANTOM Consortium"/>
            <consortium name="Riken Genome Exploration Research Group and Genome Science Group (Genome Network Project Core Group)"/>
        </authorList>
    </citation>
    <scope>NUCLEOTIDE SEQUENCE</scope>
    <source>
        <strain evidence="2">C57BL/6J</strain>
        <tissue evidence="2">Tongue</tissue>
    </source>
</reference>
<feature type="chain" id="PRO_5004325088" evidence="1">
    <location>
        <begin position="17"/>
        <end position="112"/>
    </location>
</feature>
<dbReference type="MGI" id="MGI:1916767">
    <property type="gene designation" value="2310001K24Rik"/>
</dbReference>
<proteinExistence type="evidence at transcript level"/>
<organism evidence="2">
    <name type="scientific">Mus musculus</name>
    <name type="common">Mouse</name>
    <dbReference type="NCBI Taxonomy" id="10090"/>
    <lineage>
        <taxon>Eukaryota</taxon>
        <taxon>Metazoa</taxon>
        <taxon>Chordata</taxon>
        <taxon>Craniata</taxon>
        <taxon>Vertebrata</taxon>
        <taxon>Euteleostomi</taxon>
        <taxon>Mammalia</taxon>
        <taxon>Eutheria</taxon>
        <taxon>Euarchontoglires</taxon>
        <taxon>Glires</taxon>
        <taxon>Rodentia</taxon>
        <taxon>Myomorpha</taxon>
        <taxon>Muroidea</taxon>
        <taxon>Muridae</taxon>
        <taxon>Murinae</taxon>
        <taxon>Mus</taxon>
        <taxon>Mus</taxon>
    </lineage>
</organism>
<evidence type="ECO:0000256" key="1">
    <source>
        <dbReference type="SAM" id="SignalP"/>
    </source>
</evidence>